<evidence type="ECO:0000256" key="2">
    <source>
        <dbReference type="ARBA" id="ARBA00022723"/>
    </source>
</evidence>
<proteinExistence type="predicted"/>
<dbReference type="SUPFAM" id="SSF56784">
    <property type="entry name" value="HAD-like"/>
    <property type="match status" value="1"/>
</dbReference>
<dbReference type="AlphaFoldDB" id="A0A6G3ZWD1"/>
<evidence type="ECO:0000313" key="5">
    <source>
        <dbReference type="EMBL" id="NEW06526.1"/>
    </source>
</evidence>
<comment type="cofactor">
    <cofactor evidence="1">
        <name>Mg(2+)</name>
        <dbReference type="ChEBI" id="CHEBI:18420"/>
    </cofactor>
</comment>
<dbReference type="GO" id="GO:0016791">
    <property type="term" value="F:phosphatase activity"/>
    <property type="evidence" value="ECO:0007669"/>
    <property type="project" value="TreeGrafter"/>
</dbReference>
<dbReference type="InterPro" id="IPR051400">
    <property type="entry name" value="HAD-like_hydrolase"/>
</dbReference>
<reference evidence="5" key="1">
    <citation type="submission" date="2020-02" db="EMBL/GenBank/DDBJ databases">
        <authorList>
            <person name="Shen X.-R."/>
            <person name="Zhang Y.-X."/>
        </authorList>
    </citation>
    <scope>NUCLEOTIDE SEQUENCE</scope>
    <source>
        <strain evidence="5">SYP-B3998</strain>
    </source>
</reference>
<dbReference type="InterPro" id="IPR036412">
    <property type="entry name" value="HAD-like_sf"/>
</dbReference>
<sequence>MFERGKISWIFFDVGDTLVDEAAPYESIIDQFVHYANERGYSIDKASVYAGIQEGFEALHPSPMKLFMETQITSDEDLVYIRKSMKYEKHLERPFAEAVAVLAKLAERYQIGIIANQSAGTAARLEQYGLLPHISVVCSSAEVGVSKPDLKFFQMALDEAGCSPEQAIMVGDRIDNDILPAHALGMGTIWVRQGLARKQPVPWAGVSPDVIVEHLAEIGPILLD</sequence>
<keyword evidence="3 5" id="KW-0378">Hydrolase</keyword>
<dbReference type="InterPro" id="IPR023214">
    <property type="entry name" value="HAD_sf"/>
</dbReference>
<dbReference type="Gene3D" id="3.40.50.1000">
    <property type="entry name" value="HAD superfamily/HAD-like"/>
    <property type="match status" value="1"/>
</dbReference>
<name>A0A6G3ZWD1_9BACL</name>
<dbReference type="NCBIfam" id="TIGR01662">
    <property type="entry name" value="HAD-SF-IIIA"/>
    <property type="match status" value="1"/>
</dbReference>
<dbReference type="NCBIfam" id="TIGR01509">
    <property type="entry name" value="HAD-SF-IA-v3"/>
    <property type="match status" value="1"/>
</dbReference>
<evidence type="ECO:0000256" key="1">
    <source>
        <dbReference type="ARBA" id="ARBA00001946"/>
    </source>
</evidence>
<dbReference type="PANTHER" id="PTHR46470">
    <property type="entry name" value="N-ACYLNEURAMINATE-9-PHOSPHATASE"/>
    <property type="match status" value="1"/>
</dbReference>
<dbReference type="RefSeq" id="WP_163945711.1">
    <property type="nucleotide sequence ID" value="NZ_JAAIKC010000003.1"/>
</dbReference>
<accession>A0A6G3ZWD1</accession>
<evidence type="ECO:0000256" key="4">
    <source>
        <dbReference type="ARBA" id="ARBA00022842"/>
    </source>
</evidence>
<dbReference type="Pfam" id="PF13419">
    <property type="entry name" value="HAD_2"/>
    <property type="match status" value="1"/>
</dbReference>
<dbReference type="InterPro" id="IPR006439">
    <property type="entry name" value="HAD-SF_hydro_IA"/>
</dbReference>
<keyword evidence="2" id="KW-0479">Metal-binding</keyword>
<dbReference type="GO" id="GO:0044281">
    <property type="term" value="P:small molecule metabolic process"/>
    <property type="evidence" value="ECO:0007669"/>
    <property type="project" value="UniProtKB-ARBA"/>
</dbReference>
<organism evidence="5">
    <name type="scientific">Paenibacillus sp. SYP-B3998</name>
    <dbReference type="NCBI Taxonomy" id="2678564"/>
    <lineage>
        <taxon>Bacteria</taxon>
        <taxon>Bacillati</taxon>
        <taxon>Bacillota</taxon>
        <taxon>Bacilli</taxon>
        <taxon>Bacillales</taxon>
        <taxon>Paenibacillaceae</taxon>
        <taxon>Paenibacillus</taxon>
    </lineage>
</organism>
<dbReference type="PANTHER" id="PTHR46470:SF2">
    <property type="entry name" value="GLYCERALDEHYDE 3-PHOSPHATE PHOSPHATASE"/>
    <property type="match status" value="1"/>
</dbReference>
<dbReference type="NCBIfam" id="TIGR01549">
    <property type="entry name" value="HAD-SF-IA-v1"/>
    <property type="match status" value="1"/>
</dbReference>
<protein>
    <submittedName>
        <fullName evidence="5">HAD family hydrolase</fullName>
    </submittedName>
</protein>
<gene>
    <name evidence="5" type="ORF">GK047_10935</name>
</gene>
<evidence type="ECO:0000256" key="3">
    <source>
        <dbReference type="ARBA" id="ARBA00022801"/>
    </source>
</evidence>
<dbReference type="InterPro" id="IPR041492">
    <property type="entry name" value="HAD_2"/>
</dbReference>
<comment type="caution">
    <text evidence="5">The sequence shown here is derived from an EMBL/GenBank/DDBJ whole genome shotgun (WGS) entry which is preliminary data.</text>
</comment>
<keyword evidence="4" id="KW-0460">Magnesium</keyword>
<dbReference type="InterPro" id="IPR006549">
    <property type="entry name" value="HAD-SF_hydro_IIIA"/>
</dbReference>
<dbReference type="Gene3D" id="1.10.150.520">
    <property type="match status" value="1"/>
</dbReference>
<dbReference type="EMBL" id="JAAIKC010000003">
    <property type="protein sequence ID" value="NEW06526.1"/>
    <property type="molecule type" value="Genomic_DNA"/>
</dbReference>
<dbReference type="GO" id="GO:0046872">
    <property type="term" value="F:metal ion binding"/>
    <property type="evidence" value="ECO:0007669"/>
    <property type="project" value="UniProtKB-KW"/>
</dbReference>
<dbReference type="SFLD" id="SFLDS00003">
    <property type="entry name" value="Haloacid_Dehalogenase"/>
    <property type="match status" value="1"/>
</dbReference>
<dbReference type="SFLD" id="SFLDG01129">
    <property type="entry name" value="C1.5:_HAD__Beta-PGM__Phosphata"/>
    <property type="match status" value="1"/>
</dbReference>